<dbReference type="EMBL" id="BAAABX010000026">
    <property type="protein sequence ID" value="GAA0403408.1"/>
    <property type="molecule type" value="Genomic_DNA"/>
</dbReference>
<comment type="caution">
    <text evidence="3">The sequence shown here is derived from an EMBL/GenBank/DDBJ whole genome shotgun (WGS) entry which is preliminary data.</text>
</comment>
<accession>A0ABN0YPA8</accession>
<dbReference type="Gene3D" id="2.130.10.130">
    <property type="entry name" value="Integrin alpha, N-terminal"/>
    <property type="match status" value="2"/>
</dbReference>
<dbReference type="InterPro" id="IPR013517">
    <property type="entry name" value="FG-GAP"/>
</dbReference>
<dbReference type="SUPFAM" id="SSF69318">
    <property type="entry name" value="Integrin alpha N-terminal domain"/>
    <property type="match status" value="1"/>
</dbReference>
<evidence type="ECO:0000313" key="3">
    <source>
        <dbReference type="EMBL" id="GAA0403408.1"/>
    </source>
</evidence>
<dbReference type="InterPro" id="IPR005135">
    <property type="entry name" value="Endo/exonuclease/phosphatase"/>
</dbReference>
<dbReference type="InterPro" id="IPR036691">
    <property type="entry name" value="Endo/exonu/phosph_ase_sf"/>
</dbReference>
<keyword evidence="1" id="KW-0732">Signal</keyword>
<protein>
    <recommendedName>
        <fullName evidence="2">Endonuclease/exonuclease/phosphatase domain-containing protein</fullName>
    </recommendedName>
</protein>
<dbReference type="SUPFAM" id="SSF56219">
    <property type="entry name" value="DNase I-like"/>
    <property type="match status" value="1"/>
</dbReference>
<name>A0ABN0YPA8_9ACTN</name>
<sequence>MRAVSWNICGEAGGDRGQDGYCPYRNEPEKKVDQIKQLVDEHRANVVMLQEVCGGAPGSHADLLREKLGSEWFVEHAVGARGDGRTDCRAGLKGQLGIALAVKGTVEGITTENTLPADPTGKDKQTLPILCATVRGWTTRVCTTHLKPGEDARVGQQVLNVKNHLGTDLGTDVLLGGDFNRNANAAQMKPLTESLDRVIDGYTYRDTNKLDHFYFTKAAGKSRVMHWEIDKSRMDTTPNEPDSGEPNGYSDHAPIIVYLRGAPVPGDMTGDGHPDLVAVDDAGRLRLYRGSGDGKVTGGHTVIGDGFSGAAITHRGDYTGDGREDLLVRMGGELWVYPNNGDGTLGTRIRIGSGLPADSRIVSVGDVTGDGFPDLVAGYDDQLWLYPGDPADKPHLKPRVRIGARGWAPMTLTAPGDATGDGRPDLLVRENDNGTLWLYHGRPDGTFGDRTVYGRRGWDTLNRPLIAGAADADHNGIADLWATTREGTLLHYAGERKPDGSAVDGEPTLVGASGWQSIRSIA</sequence>
<keyword evidence="4" id="KW-1185">Reference proteome</keyword>
<organism evidence="3 4">
    <name type="scientific">Streptomyces luteireticuli</name>
    <dbReference type="NCBI Taxonomy" id="173858"/>
    <lineage>
        <taxon>Bacteria</taxon>
        <taxon>Bacillati</taxon>
        <taxon>Actinomycetota</taxon>
        <taxon>Actinomycetes</taxon>
        <taxon>Kitasatosporales</taxon>
        <taxon>Streptomycetaceae</taxon>
        <taxon>Streptomyces</taxon>
    </lineage>
</organism>
<reference evidence="3 4" key="1">
    <citation type="journal article" date="2019" name="Int. J. Syst. Evol. Microbiol.">
        <title>The Global Catalogue of Microorganisms (GCM) 10K type strain sequencing project: providing services to taxonomists for standard genome sequencing and annotation.</title>
        <authorList>
            <consortium name="The Broad Institute Genomics Platform"/>
            <consortium name="The Broad Institute Genome Sequencing Center for Infectious Disease"/>
            <person name="Wu L."/>
            <person name="Ma J."/>
        </authorList>
    </citation>
    <scope>NUCLEOTIDE SEQUENCE [LARGE SCALE GENOMIC DNA]</scope>
    <source>
        <strain evidence="3 4">JCM 4788</strain>
    </source>
</reference>
<evidence type="ECO:0000259" key="2">
    <source>
        <dbReference type="Pfam" id="PF03372"/>
    </source>
</evidence>
<feature type="domain" description="Endonuclease/exonuclease/phosphatase" evidence="2">
    <location>
        <begin position="4"/>
        <end position="221"/>
    </location>
</feature>
<dbReference type="RefSeq" id="WP_344023328.1">
    <property type="nucleotide sequence ID" value="NZ_BAAABX010000026.1"/>
</dbReference>
<dbReference type="Gene3D" id="3.60.10.10">
    <property type="entry name" value="Endonuclease/exonuclease/phosphatase"/>
    <property type="match status" value="1"/>
</dbReference>
<proteinExistence type="predicted"/>
<dbReference type="Pfam" id="PF13517">
    <property type="entry name" value="FG-GAP_3"/>
    <property type="match status" value="2"/>
</dbReference>
<gene>
    <name evidence="3" type="ORF">GCM10010357_25520</name>
</gene>
<dbReference type="InterPro" id="IPR028994">
    <property type="entry name" value="Integrin_alpha_N"/>
</dbReference>
<dbReference type="PANTHER" id="PTHR44103">
    <property type="entry name" value="PROPROTEIN CONVERTASE P"/>
    <property type="match status" value="1"/>
</dbReference>
<dbReference type="Pfam" id="PF03372">
    <property type="entry name" value="Exo_endo_phos"/>
    <property type="match status" value="1"/>
</dbReference>
<evidence type="ECO:0000313" key="4">
    <source>
        <dbReference type="Proteomes" id="UP001500879"/>
    </source>
</evidence>
<dbReference type="PANTHER" id="PTHR44103:SF1">
    <property type="entry name" value="PROPROTEIN CONVERTASE P"/>
    <property type="match status" value="1"/>
</dbReference>
<evidence type="ECO:0000256" key="1">
    <source>
        <dbReference type="ARBA" id="ARBA00022729"/>
    </source>
</evidence>
<dbReference type="Proteomes" id="UP001500879">
    <property type="component" value="Unassembled WGS sequence"/>
</dbReference>